<dbReference type="AlphaFoldDB" id="A0A484NK76"/>
<reference evidence="2 3" key="1">
    <citation type="submission" date="2018-04" db="EMBL/GenBank/DDBJ databases">
        <authorList>
            <person name="Vogel A."/>
        </authorList>
    </citation>
    <scope>NUCLEOTIDE SEQUENCE [LARGE SCALE GENOMIC DNA]</scope>
</reference>
<evidence type="ECO:0000313" key="3">
    <source>
        <dbReference type="Proteomes" id="UP000595140"/>
    </source>
</evidence>
<evidence type="ECO:0008006" key="4">
    <source>
        <dbReference type="Google" id="ProtNLM"/>
    </source>
</evidence>
<evidence type="ECO:0000313" key="2">
    <source>
        <dbReference type="EMBL" id="VFR00777.1"/>
    </source>
</evidence>
<dbReference type="EMBL" id="OOIL02006718">
    <property type="protein sequence ID" value="VFR00777.1"/>
    <property type="molecule type" value="Genomic_DNA"/>
</dbReference>
<dbReference type="InterPro" id="IPR009057">
    <property type="entry name" value="Homeodomain-like_sf"/>
</dbReference>
<gene>
    <name evidence="2" type="ORF">CCAM_LOCUS42552</name>
</gene>
<feature type="compositionally biased region" description="Basic and acidic residues" evidence="1">
    <location>
        <begin position="122"/>
        <end position="132"/>
    </location>
</feature>
<dbReference type="SUPFAM" id="SSF46689">
    <property type="entry name" value="Homeodomain-like"/>
    <property type="match status" value="1"/>
</dbReference>
<feature type="region of interest" description="Disordered" evidence="1">
    <location>
        <begin position="276"/>
        <end position="319"/>
    </location>
</feature>
<organism evidence="2 3">
    <name type="scientific">Cuscuta campestris</name>
    <dbReference type="NCBI Taxonomy" id="132261"/>
    <lineage>
        <taxon>Eukaryota</taxon>
        <taxon>Viridiplantae</taxon>
        <taxon>Streptophyta</taxon>
        <taxon>Embryophyta</taxon>
        <taxon>Tracheophyta</taxon>
        <taxon>Spermatophyta</taxon>
        <taxon>Magnoliopsida</taxon>
        <taxon>eudicotyledons</taxon>
        <taxon>Gunneridae</taxon>
        <taxon>Pentapetalae</taxon>
        <taxon>asterids</taxon>
        <taxon>lamiids</taxon>
        <taxon>Solanales</taxon>
        <taxon>Convolvulaceae</taxon>
        <taxon>Cuscuteae</taxon>
        <taxon>Cuscuta</taxon>
        <taxon>Cuscuta subgen. Grammica</taxon>
        <taxon>Cuscuta sect. Cleistogrammica</taxon>
    </lineage>
</organism>
<sequence>MIGCKVLLTYKRKRQKVLGGEGIADSSTRFPESPPVSSPENQETTDECRVPGDERKESGGCLQESCSLQIYDQGGSKERRFDSPLLTFHRRAKRNKHVNESEAKSGNNGCEDALTVLKHEEETMSNDGDRSCVSEGSDPQMKTHHEVNKQHDTVDDTSPLNEVTGLHKSADVDVPKHNSVNSMMPKQLIIDLNISEFPDESASNKDSLALNLSVQSYESADIVGCDKKLVCDSVGDIPICSTPETEGNCCKGSVLKNCPLQISSEDMTYDFFPLSSSPKKTVRKAEDSNGIDSHQQQQSRSPPRNVGSSPSLLLGPIEPPMVDRPALKPAYLLNSSQPLREFRVSAAPPHPPSDHAALLFRHQMILDNIVSSRATSRKGNRNRVPTTWSEKELDSLWVGVRRHGRGKWDAMLRDPRLRFSSWRSPRDLSEQWQEEQWKLVRGGPTSQARHPRKPALYHPTDFHLSLGTNIGTSLCPKHHMFDHSDVAVSGGLPLWIKEAVSRPIRPLQGLKRPYDFPTDQKDEFVIINGDRDSSEGTVSEDPHK</sequence>
<keyword evidence="3" id="KW-1185">Reference proteome</keyword>
<feature type="region of interest" description="Disordered" evidence="1">
    <location>
        <begin position="122"/>
        <end position="141"/>
    </location>
</feature>
<dbReference type="OrthoDB" id="608866at2759"/>
<feature type="region of interest" description="Disordered" evidence="1">
    <location>
        <begin position="18"/>
        <end position="60"/>
    </location>
</feature>
<proteinExistence type="predicted"/>
<dbReference type="Gene3D" id="1.10.10.60">
    <property type="entry name" value="Homeodomain-like"/>
    <property type="match status" value="1"/>
</dbReference>
<dbReference type="CDD" id="cd11660">
    <property type="entry name" value="SANT_TRF"/>
    <property type="match status" value="1"/>
</dbReference>
<feature type="compositionally biased region" description="Basic and acidic residues" evidence="1">
    <location>
        <begin position="46"/>
        <end position="58"/>
    </location>
</feature>
<protein>
    <recommendedName>
        <fullName evidence="4">Myb-like domain-containing protein</fullName>
    </recommendedName>
</protein>
<dbReference type="Proteomes" id="UP000595140">
    <property type="component" value="Unassembled WGS sequence"/>
</dbReference>
<name>A0A484NK76_9ASTE</name>
<feature type="compositionally biased region" description="Low complexity" evidence="1">
    <location>
        <begin position="295"/>
        <end position="304"/>
    </location>
</feature>
<evidence type="ECO:0000256" key="1">
    <source>
        <dbReference type="SAM" id="MobiDB-lite"/>
    </source>
</evidence>
<accession>A0A484NK76</accession>